<gene>
    <name evidence="2" type="ORF">J0S82_011883</name>
</gene>
<dbReference type="EMBL" id="JAGFMF010011679">
    <property type="protein sequence ID" value="KAG8516467.1"/>
    <property type="molecule type" value="Genomic_DNA"/>
</dbReference>
<protein>
    <submittedName>
        <fullName evidence="2">Uncharacterized protein</fullName>
    </submittedName>
</protein>
<name>A0A8J6ACG5_GALPY</name>
<comment type="caution">
    <text evidence="2">The sequence shown here is derived from an EMBL/GenBank/DDBJ whole genome shotgun (WGS) entry which is preliminary data.</text>
</comment>
<sequence>MGSVMRTTGLTGPTNSTDQCEQQQQREREAAERVGMRKWALLGLDTTYKGSIMSTPVKARAAEREQQQQWNRRQQNEIEEAAKQPKSNRVVNLMVHMTSKESQSPGPASPAKAQEEERGSQLPGSLIIS</sequence>
<feature type="region of interest" description="Disordered" evidence="1">
    <location>
        <begin position="1"/>
        <end position="32"/>
    </location>
</feature>
<dbReference type="AlphaFoldDB" id="A0A8J6ACG5"/>
<keyword evidence="3" id="KW-1185">Reference proteome</keyword>
<dbReference type="Proteomes" id="UP000700334">
    <property type="component" value="Unassembled WGS sequence"/>
</dbReference>
<accession>A0A8J6ACG5</accession>
<feature type="compositionally biased region" description="Basic and acidic residues" evidence="1">
    <location>
        <begin position="74"/>
        <end position="83"/>
    </location>
</feature>
<organism evidence="2 3">
    <name type="scientific">Galemys pyrenaicus</name>
    <name type="common">Iberian desman</name>
    <name type="synonym">Pyrenean desman</name>
    <dbReference type="NCBI Taxonomy" id="202257"/>
    <lineage>
        <taxon>Eukaryota</taxon>
        <taxon>Metazoa</taxon>
        <taxon>Chordata</taxon>
        <taxon>Craniata</taxon>
        <taxon>Vertebrata</taxon>
        <taxon>Euteleostomi</taxon>
        <taxon>Mammalia</taxon>
        <taxon>Eutheria</taxon>
        <taxon>Laurasiatheria</taxon>
        <taxon>Eulipotyphla</taxon>
        <taxon>Talpidae</taxon>
        <taxon>Galemys</taxon>
    </lineage>
</organism>
<proteinExistence type="predicted"/>
<feature type="region of interest" description="Disordered" evidence="1">
    <location>
        <begin position="57"/>
        <end position="129"/>
    </location>
</feature>
<evidence type="ECO:0000256" key="1">
    <source>
        <dbReference type="SAM" id="MobiDB-lite"/>
    </source>
</evidence>
<evidence type="ECO:0000313" key="3">
    <source>
        <dbReference type="Proteomes" id="UP000700334"/>
    </source>
</evidence>
<feature type="compositionally biased region" description="Polar residues" evidence="1">
    <location>
        <begin position="1"/>
        <end position="20"/>
    </location>
</feature>
<evidence type="ECO:0000313" key="2">
    <source>
        <dbReference type="EMBL" id="KAG8516467.1"/>
    </source>
</evidence>
<reference evidence="2" key="1">
    <citation type="journal article" date="2021" name="Evol. Appl.">
        <title>The genome of the Pyrenean desman and the effects of bottlenecks and inbreeding on the genomic landscape of an endangered species.</title>
        <authorList>
            <person name="Escoda L."/>
            <person name="Castresana J."/>
        </authorList>
    </citation>
    <scope>NUCLEOTIDE SEQUENCE</scope>
    <source>
        <strain evidence="2">IBE-C5619</strain>
    </source>
</reference>